<evidence type="ECO:0000313" key="3">
    <source>
        <dbReference type="EMBL" id="KDR30302.1"/>
    </source>
</evidence>
<evidence type="ECO:0000313" key="4">
    <source>
        <dbReference type="Proteomes" id="UP000027439"/>
    </source>
</evidence>
<reference evidence="3 4" key="2">
    <citation type="submission" date="2014-03" db="EMBL/GenBank/DDBJ databases">
        <title>Draft Genome Sequences of Four Burkholderia Strains.</title>
        <authorList>
            <person name="Liu X.Y."/>
            <person name="Li C.X."/>
            <person name="Xu J.H."/>
        </authorList>
    </citation>
    <scope>NUCLEOTIDE SEQUENCE [LARGE SCALE GENOMIC DNA]</scope>
    <source>
        <strain evidence="3 4">R27</strain>
    </source>
</reference>
<dbReference type="STRING" id="1071679.BG57_15175"/>
<keyword evidence="5" id="KW-1185">Reference proteome</keyword>
<dbReference type="EMBL" id="BMEG01000001">
    <property type="protein sequence ID" value="GGD57307.1"/>
    <property type="molecule type" value="Genomic_DNA"/>
</dbReference>
<dbReference type="AlphaFoldDB" id="A0A069NQ22"/>
<sequence length="145" mass="15683">MNGWRGHLAVCIASAVLLIGQGSIATGQAAVPERANPNAPRTEPDHFYVARRGDAFEYAKIPVNSVDAESRVLVWFLGVRKGGPAVRYEDGLSTGTLTCHDDCQFVLGATTAHGKVTHIGRIRVTNDPLIYAIMRDAQAGRLSRR</sequence>
<dbReference type="OrthoDB" id="9133420at2"/>
<dbReference type="RefSeq" id="WP_035968207.1">
    <property type="nucleotide sequence ID" value="NZ_BMEG01000001.1"/>
</dbReference>
<evidence type="ECO:0000313" key="2">
    <source>
        <dbReference type="EMBL" id="GGD57307.1"/>
    </source>
</evidence>
<comment type="caution">
    <text evidence="3">The sequence shown here is derived from an EMBL/GenBank/DDBJ whole genome shotgun (WGS) entry which is preliminary data.</text>
</comment>
<reference evidence="2" key="4">
    <citation type="submission" date="2024-05" db="EMBL/GenBank/DDBJ databases">
        <authorList>
            <person name="Sun Q."/>
            <person name="Zhou Y."/>
        </authorList>
    </citation>
    <scope>NUCLEOTIDE SEQUENCE</scope>
    <source>
        <strain evidence="2">CGMCC 1.11013</strain>
    </source>
</reference>
<dbReference type="EMBL" id="JFHE01000027">
    <property type="protein sequence ID" value="KDR30302.1"/>
    <property type="molecule type" value="Genomic_DNA"/>
</dbReference>
<evidence type="ECO:0000256" key="1">
    <source>
        <dbReference type="SAM" id="SignalP"/>
    </source>
</evidence>
<name>A0A069NQ22_9BURK</name>
<reference evidence="5" key="3">
    <citation type="journal article" date="2019" name="Int. J. Syst. Evol. Microbiol.">
        <title>The Global Catalogue of Microorganisms (GCM) 10K type strain sequencing project: providing services to taxonomists for standard genome sequencing and annotation.</title>
        <authorList>
            <consortium name="The Broad Institute Genomics Platform"/>
            <consortium name="The Broad Institute Genome Sequencing Center for Infectious Disease"/>
            <person name="Wu L."/>
            <person name="Ma J."/>
        </authorList>
    </citation>
    <scope>NUCLEOTIDE SEQUENCE [LARGE SCALE GENOMIC DNA]</scope>
    <source>
        <strain evidence="5">CGMCC 1.11013</strain>
    </source>
</reference>
<gene>
    <name evidence="3" type="ORF">BG57_15175</name>
    <name evidence="2" type="ORF">GCM10010985_08920</name>
</gene>
<evidence type="ECO:0008006" key="6">
    <source>
        <dbReference type="Google" id="ProtNLM"/>
    </source>
</evidence>
<proteinExistence type="predicted"/>
<dbReference type="Proteomes" id="UP000597138">
    <property type="component" value="Unassembled WGS sequence"/>
</dbReference>
<accession>A0A069NQ22</accession>
<protein>
    <recommendedName>
        <fullName evidence="6">Lipoprotein</fullName>
    </recommendedName>
</protein>
<feature type="chain" id="PRO_5001666626" description="Lipoprotein" evidence="1">
    <location>
        <begin position="30"/>
        <end position="145"/>
    </location>
</feature>
<dbReference type="Proteomes" id="UP000027439">
    <property type="component" value="Unassembled WGS sequence"/>
</dbReference>
<organism evidence="3 4">
    <name type="scientific">Caballeronia grimmiae</name>
    <dbReference type="NCBI Taxonomy" id="1071679"/>
    <lineage>
        <taxon>Bacteria</taxon>
        <taxon>Pseudomonadati</taxon>
        <taxon>Pseudomonadota</taxon>
        <taxon>Betaproteobacteria</taxon>
        <taxon>Burkholderiales</taxon>
        <taxon>Burkholderiaceae</taxon>
        <taxon>Caballeronia</taxon>
    </lineage>
</organism>
<keyword evidence="1" id="KW-0732">Signal</keyword>
<evidence type="ECO:0000313" key="5">
    <source>
        <dbReference type="Proteomes" id="UP000597138"/>
    </source>
</evidence>
<reference evidence="2" key="1">
    <citation type="journal article" date="2014" name="Int. J. Syst. Evol. Microbiol.">
        <title>Complete genome of a new Firmicutes species belonging to the dominant human colonic microbiota ('Ruminococcus bicirculans') reveals two chromosomes and a selective capacity to utilize plant glucans.</title>
        <authorList>
            <consortium name="NISC Comparative Sequencing Program"/>
            <person name="Wegmann U."/>
            <person name="Louis P."/>
            <person name="Goesmann A."/>
            <person name="Henrissat B."/>
            <person name="Duncan S.H."/>
            <person name="Flint H.J."/>
        </authorList>
    </citation>
    <scope>NUCLEOTIDE SEQUENCE</scope>
    <source>
        <strain evidence="2">CGMCC 1.11013</strain>
    </source>
</reference>
<dbReference type="eggNOG" id="ENOG502ZY6J">
    <property type="taxonomic scope" value="Bacteria"/>
</dbReference>
<feature type="signal peptide" evidence="1">
    <location>
        <begin position="1"/>
        <end position="29"/>
    </location>
</feature>